<dbReference type="PRINTS" id="PR01911">
    <property type="entry name" value="PFDSPHPHTASE"/>
</dbReference>
<accession>A0AAD6IRF9</accession>
<dbReference type="GO" id="GO:0005737">
    <property type="term" value="C:cytoplasm"/>
    <property type="evidence" value="ECO:0007669"/>
    <property type="project" value="TreeGrafter"/>
</dbReference>
<feature type="compositionally biased region" description="Polar residues" evidence="2">
    <location>
        <begin position="164"/>
        <end position="182"/>
    </location>
</feature>
<dbReference type="Proteomes" id="UP001221413">
    <property type="component" value="Unassembled WGS sequence"/>
</dbReference>
<keyword evidence="4" id="KW-1185">Reference proteome</keyword>
<proteinExistence type="predicted"/>
<feature type="compositionally biased region" description="Pro residues" evidence="2">
    <location>
        <begin position="126"/>
        <end position="138"/>
    </location>
</feature>
<reference evidence="3" key="1">
    <citation type="submission" date="2023-01" db="EMBL/GenBank/DDBJ databases">
        <title>The chitinases involved in constricting ring structure development in the nematode-trapping fungus Drechslerella dactyloides.</title>
        <authorList>
            <person name="Wang R."/>
            <person name="Zhang L."/>
            <person name="Tang P."/>
            <person name="Li S."/>
            <person name="Liang L."/>
        </authorList>
    </citation>
    <scope>NUCLEOTIDE SEQUENCE</scope>
    <source>
        <strain evidence="3">YMF1.00031</strain>
    </source>
</reference>
<dbReference type="AlphaFoldDB" id="A0AAD6IRF9"/>
<evidence type="ECO:0000256" key="1">
    <source>
        <dbReference type="ARBA" id="ARBA00022801"/>
    </source>
</evidence>
<dbReference type="PANTHER" id="PTHR31126">
    <property type="entry name" value="TYROSINE-PROTEIN PHOSPHATASE"/>
    <property type="match status" value="1"/>
</dbReference>
<dbReference type="InterPro" id="IPR004861">
    <property type="entry name" value="Siw14-like"/>
</dbReference>
<protein>
    <submittedName>
        <fullName evidence="3">Uncharacterized protein</fullName>
    </submittedName>
</protein>
<dbReference type="InterPro" id="IPR029021">
    <property type="entry name" value="Prot-tyrosine_phosphatase-like"/>
</dbReference>
<dbReference type="EMBL" id="JAQGDS010000011">
    <property type="protein sequence ID" value="KAJ6257174.1"/>
    <property type="molecule type" value="Genomic_DNA"/>
</dbReference>
<gene>
    <name evidence="3" type="ORF">Dda_8060</name>
</gene>
<feature type="region of interest" description="Disordered" evidence="2">
    <location>
        <begin position="115"/>
        <end position="182"/>
    </location>
</feature>
<sequence length="399" mass="43529">MIAVSTPRREDAFPSHLVPLTRPASDANLQTLKSPISLSAPLPSPSALAPRPTTTSSSTTFTRTTTTTTATTSTPSSSSTITAITTATTTRSKLLRSTSLEGNITFSIHHNMKFLGSPDELEGTPTNPPPPPPPPTHPPSRSALVTQKSFEKNAAGLIHPPNPDSTVTEDSGDDTSNASLLTRTNTTSTGSFCFQIPEDSILSIPHMSLSASAPSTKSLTDEYDVPNNFSMVWPGVYRSSFPAESNFPYLKMLKLKTILTLIPEKYPESSVEFMRANDIQHIQIGIAANKEPFVEGGEHHSGQTKSSDFDTLQQGKGEHVRAPSDWIAAADMDAPADAQHRTGCIVGCLRKIQKWTLSNVFDEYRRFSHPKERVLDEQVIELWEEAQLLCMARDNGWVR</sequence>
<dbReference type="Pfam" id="PF03162">
    <property type="entry name" value="Y_phosphatase2"/>
    <property type="match status" value="2"/>
</dbReference>
<dbReference type="PANTHER" id="PTHR31126:SF48">
    <property type="entry name" value="INOSITOL PHOSPHATASE SIW14"/>
    <property type="match status" value="1"/>
</dbReference>
<feature type="compositionally biased region" description="Polar residues" evidence="2">
    <location>
        <begin position="303"/>
        <end position="314"/>
    </location>
</feature>
<dbReference type="Gene3D" id="3.90.190.10">
    <property type="entry name" value="Protein tyrosine phosphatase superfamily"/>
    <property type="match status" value="2"/>
</dbReference>
<dbReference type="GO" id="GO:0052840">
    <property type="term" value="F:inositol diphosphate tetrakisphosphate diphosphatase activity"/>
    <property type="evidence" value="ECO:0007669"/>
    <property type="project" value="TreeGrafter"/>
</dbReference>
<feature type="region of interest" description="Disordered" evidence="2">
    <location>
        <begin position="295"/>
        <end position="315"/>
    </location>
</feature>
<evidence type="ECO:0000313" key="3">
    <source>
        <dbReference type="EMBL" id="KAJ6257174.1"/>
    </source>
</evidence>
<evidence type="ECO:0000256" key="2">
    <source>
        <dbReference type="SAM" id="MobiDB-lite"/>
    </source>
</evidence>
<dbReference type="InterPro" id="IPR020428">
    <property type="entry name" value="PFA-DSPs"/>
</dbReference>
<name>A0AAD6IRF9_DREDA</name>
<evidence type="ECO:0000313" key="4">
    <source>
        <dbReference type="Proteomes" id="UP001221413"/>
    </source>
</evidence>
<comment type="caution">
    <text evidence="3">The sequence shown here is derived from an EMBL/GenBank/DDBJ whole genome shotgun (WGS) entry which is preliminary data.</text>
</comment>
<feature type="region of interest" description="Disordered" evidence="2">
    <location>
        <begin position="36"/>
        <end position="84"/>
    </location>
</feature>
<dbReference type="GO" id="GO:0016791">
    <property type="term" value="F:phosphatase activity"/>
    <property type="evidence" value="ECO:0007669"/>
    <property type="project" value="InterPro"/>
</dbReference>
<organism evidence="3 4">
    <name type="scientific">Drechslerella dactyloides</name>
    <name type="common">Nematode-trapping fungus</name>
    <name type="synonym">Arthrobotrys dactyloides</name>
    <dbReference type="NCBI Taxonomy" id="74499"/>
    <lineage>
        <taxon>Eukaryota</taxon>
        <taxon>Fungi</taxon>
        <taxon>Dikarya</taxon>
        <taxon>Ascomycota</taxon>
        <taxon>Pezizomycotina</taxon>
        <taxon>Orbiliomycetes</taxon>
        <taxon>Orbiliales</taxon>
        <taxon>Orbiliaceae</taxon>
        <taxon>Drechslerella</taxon>
    </lineage>
</organism>
<feature type="region of interest" description="Disordered" evidence="2">
    <location>
        <begin position="1"/>
        <end position="20"/>
    </location>
</feature>
<dbReference type="SUPFAM" id="SSF52799">
    <property type="entry name" value="(Phosphotyrosine protein) phosphatases II"/>
    <property type="match status" value="1"/>
</dbReference>
<keyword evidence="1" id="KW-0378">Hydrolase</keyword>